<name>A0ABV8V548_9GAMM</name>
<comment type="caution">
    <text evidence="1">The sequence shown here is derived from an EMBL/GenBank/DDBJ whole genome shotgun (WGS) entry which is preliminary data.</text>
</comment>
<dbReference type="EMBL" id="JBHSCX010000007">
    <property type="protein sequence ID" value="MFC4362561.1"/>
    <property type="molecule type" value="Genomic_DNA"/>
</dbReference>
<accession>A0ABV8V548</accession>
<evidence type="ECO:0000313" key="1">
    <source>
        <dbReference type="EMBL" id="MFC4362561.1"/>
    </source>
</evidence>
<evidence type="ECO:0000313" key="2">
    <source>
        <dbReference type="Proteomes" id="UP001595840"/>
    </source>
</evidence>
<sequence>MRQPLFTTNQSLDDTLSQSTIGAEIRRLEKQIHRLQQATEPDTAGIAALANQLRERIMVLNWSRGHR</sequence>
<reference evidence="2" key="1">
    <citation type="journal article" date="2019" name="Int. J. Syst. Evol. Microbiol.">
        <title>The Global Catalogue of Microorganisms (GCM) 10K type strain sequencing project: providing services to taxonomists for standard genome sequencing and annotation.</title>
        <authorList>
            <consortium name="The Broad Institute Genomics Platform"/>
            <consortium name="The Broad Institute Genome Sequencing Center for Infectious Disease"/>
            <person name="Wu L."/>
            <person name="Ma J."/>
        </authorList>
    </citation>
    <scope>NUCLEOTIDE SEQUENCE [LARGE SCALE GENOMIC DNA]</scope>
    <source>
        <strain evidence="2">CECT 8570</strain>
    </source>
</reference>
<proteinExistence type="predicted"/>
<keyword evidence="2" id="KW-1185">Reference proteome</keyword>
<organism evidence="1 2">
    <name type="scientific">Simiduia curdlanivorans</name>
    <dbReference type="NCBI Taxonomy" id="1492769"/>
    <lineage>
        <taxon>Bacteria</taxon>
        <taxon>Pseudomonadati</taxon>
        <taxon>Pseudomonadota</taxon>
        <taxon>Gammaproteobacteria</taxon>
        <taxon>Cellvibrionales</taxon>
        <taxon>Cellvibrionaceae</taxon>
        <taxon>Simiduia</taxon>
    </lineage>
</organism>
<dbReference type="Proteomes" id="UP001595840">
    <property type="component" value="Unassembled WGS sequence"/>
</dbReference>
<gene>
    <name evidence="1" type="ORF">ACFOX3_09610</name>
</gene>
<dbReference type="RefSeq" id="WP_290265413.1">
    <property type="nucleotide sequence ID" value="NZ_JAUFQG010000006.1"/>
</dbReference>
<protein>
    <submittedName>
        <fullName evidence="1">Uncharacterized protein</fullName>
    </submittedName>
</protein>